<dbReference type="SUPFAM" id="SSF56112">
    <property type="entry name" value="Protein kinase-like (PK-like)"/>
    <property type="match status" value="1"/>
</dbReference>
<dbReference type="Gene3D" id="1.10.510.10">
    <property type="entry name" value="Transferase(Phosphotransferase) domain 1"/>
    <property type="match status" value="1"/>
</dbReference>
<dbReference type="EMBL" id="ML170275">
    <property type="protein sequence ID" value="TDL15424.1"/>
    <property type="molecule type" value="Genomic_DNA"/>
</dbReference>
<sequence>GTILNYINANKQADILYLVRGIACGLAYLHQSEVVHADLKSDNILISPEGDPLLTDFGISRTLVVTHILTGLSNLMGSVRWMATELLNPNGRSLDDSDAEDRTLMTEFAVAQTKETDIWAFGMVVYVR</sequence>
<keyword evidence="3" id="KW-0067">ATP-binding</keyword>
<accession>A0A4Y7PIX7</accession>
<dbReference type="AlphaFoldDB" id="A0A4Y7PIX7"/>
<keyword evidence="2" id="KW-0547">Nucleotide-binding</keyword>
<feature type="domain" description="Protein kinase" evidence="4">
    <location>
        <begin position="1"/>
        <end position="128"/>
    </location>
</feature>
<keyword evidence="5" id="KW-0418">Kinase</keyword>
<dbReference type="InterPro" id="IPR008271">
    <property type="entry name" value="Ser/Thr_kinase_AS"/>
</dbReference>
<dbReference type="VEuPathDB" id="FungiDB:BD410DRAFT_854658"/>
<dbReference type="Pfam" id="PF00069">
    <property type="entry name" value="Pkinase"/>
    <property type="match status" value="1"/>
</dbReference>
<protein>
    <submittedName>
        <fullName evidence="5">Kinase-like protein</fullName>
    </submittedName>
</protein>
<gene>
    <name evidence="5" type="ORF">BD410DRAFT_854658</name>
</gene>
<keyword evidence="6" id="KW-1185">Reference proteome</keyword>
<dbReference type="OrthoDB" id="4062651at2759"/>
<dbReference type="PANTHER" id="PTHR45832:SF22">
    <property type="entry name" value="SERINE_THREONINE-PROTEIN KINASE SAMKA-RELATED"/>
    <property type="match status" value="1"/>
</dbReference>
<dbReference type="InterPro" id="IPR000719">
    <property type="entry name" value="Prot_kinase_dom"/>
</dbReference>
<evidence type="ECO:0000313" key="6">
    <source>
        <dbReference type="Proteomes" id="UP000294933"/>
    </source>
</evidence>
<reference evidence="5 6" key="1">
    <citation type="submission" date="2018-06" db="EMBL/GenBank/DDBJ databases">
        <title>A transcriptomic atlas of mushroom development highlights an independent origin of complex multicellularity.</title>
        <authorList>
            <consortium name="DOE Joint Genome Institute"/>
            <person name="Krizsan K."/>
            <person name="Almasi E."/>
            <person name="Merenyi Z."/>
            <person name="Sahu N."/>
            <person name="Viragh M."/>
            <person name="Koszo T."/>
            <person name="Mondo S."/>
            <person name="Kiss B."/>
            <person name="Balint B."/>
            <person name="Kues U."/>
            <person name="Barry K."/>
            <person name="Hegedus J.C."/>
            <person name="Henrissat B."/>
            <person name="Johnson J."/>
            <person name="Lipzen A."/>
            <person name="Ohm R."/>
            <person name="Nagy I."/>
            <person name="Pangilinan J."/>
            <person name="Yan J."/>
            <person name="Xiong Y."/>
            <person name="Grigoriev I.V."/>
            <person name="Hibbett D.S."/>
            <person name="Nagy L.G."/>
        </authorList>
    </citation>
    <scope>NUCLEOTIDE SEQUENCE [LARGE SCALE GENOMIC DNA]</scope>
    <source>
        <strain evidence="5 6">SZMC22713</strain>
    </source>
</reference>
<evidence type="ECO:0000313" key="5">
    <source>
        <dbReference type="EMBL" id="TDL15424.1"/>
    </source>
</evidence>
<proteinExistence type="inferred from homology"/>
<organism evidence="5 6">
    <name type="scientific">Rickenella mellea</name>
    <dbReference type="NCBI Taxonomy" id="50990"/>
    <lineage>
        <taxon>Eukaryota</taxon>
        <taxon>Fungi</taxon>
        <taxon>Dikarya</taxon>
        <taxon>Basidiomycota</taxon>
        <taxon>Agaricomycotina</taxon>
        <taxon>Agaricomycetes</taxon>
        <taxon>Hymenochaetales</taxon>
        <taxon>Rickenellaceae</taxon>
        <taxon>Rickenella</taxon>
    </lineage>
</organism>
<dbReference type="STRING" id="50990.A0A4Y7PIX7"/>
<dbReference type="Proteomes" id="UP000294933">
    <property type="component" value="Unassembled WGS sequence"/>
</dbReference>
<dbReference type="InterPro" id="IPR051931">
    <property type="entry name" value="PAK3-like"/>
</dbReference>
<dbReference type="PANTHER" id="PTHR45832">
    <property type="entry name" value="SERINE/THREONINE-PROTEIN KINASE SAMKA-RELATED-RELATED"/>
    <property type="match status" value="1"/>
</dbReference>
<comment type="similarity">
    <text evidence="1">Belongs to the protein kinase superfamily. STE Ser/Thr protein kinase family. STE20 subfamily.</text>
</comment>
<evidence type="ECO:0000256" key="1">
    <source>
        <dbReference type="ARBA" id="ARBA00008874"/>
    </source>
</evidence>
<name>A0A4Y7PIX7_9AGAM</name>
<evidence type="ECO:0000259" key="4">
    <source>
        <dbReference type="PROSITE" id="PS50011"/>
    </source>
</evidence>
<evidence type="ECO:0000256" key="2">
    <source>
        <dbReference type="ARBA" id="ARBA00022741"/>
    </source>
</evidence>
<dbReference type="InterPro" id="IPR011009">
    <property type="entry name" value="Kinase-like_dom_sf"/>
</dbReference>
<evidence type="ECO:0000256" key="3">
    <source>
        <dbReference type="ARBA" id="ARBA00022840"/>
    </source>
</evidence>
<feature type="non-terminal residue" evidence="5">
    <location>
        <position position="1"/>
    </location>
</feature>
<dbReference type="GO" id="GO:0004672">
    <property type="term" value="F:protein kinase activity"/>
    <property type="evidence" value="ECO:0007669"/>
    <property type="project" value="InterPro"/>
</dbReference>
<keyword evidence="5" id="KW-0808">Transferase</keyword>
<dbReference type="GO" id="GO:0005524">
    <property type="term" value="F:ATP binding"/>
    <property type="evidence" value="ECO:0007669"/>
    <property type="project" value="UniProtKB-KW"/>
</dbReference>
<dbReference type="PROSITE" id="PS00108">
    <property type="entry name" value="PROTEIN_KINASE_ST"/>
    <property type="match status" value="1"/>
</dbReference>
<dbReference type="PROSITE" id="PS50011">
    <property type="entry name" value="PROTEIN_KINASE_DOM"/>
    <property type="match status" value="1"/>
</dbReference>